<dbReference type="InterPro" id="IPR027417">
    <property type="entry name" value="P-loop_NTPase"/>
</dbReference>
<reference evidence="4" key="2">
    <citation type="submission" date="2017-07" db="EMBL/GenBank/DDBJ databases">
        <title>WGS assembly of Populus trichocarpa.</title>
        <authorList>
            <person name="Tuskan G."/>
            <person name="Difazio S."/>
            <person name="Jansson S."/>
            <person name="Bohlmann J."/>
            <person name="Grigoriev I."/>
            <person name="Hellsten U."/>
            <person name="Putnam N."/>
            <person name="Ralph S."/>
            <person name="Rombauts S."/>
            <person name="Salamov A."/>
            <person name="Schein J."/>
            <person name="Sterck L."/>
            <person name="Aerts A."/>
            <person name="Bhalerao R."/>
            <person name="Bhalerao R."/>
            <person name="Blaudez D."/>
            <person name="Boerjan W."/>
            <person name="Brun A."/>
            <person name="Brunner A."/>
            <person name="Busov V."/>
            <person name="Campbell M."/>
            <person name="Carlson J."/>
            <person name="Chalot M."/>
            <person name="Chapman J."/>
            <person name="Chen G."/>
            <person name="Cooper D."/>
            <person name="Coutinho P."/>
            <person name="Couturier J."/>
            <person name="Covert S."/>
            <person name="Cronk Q."/>
            <person name="Cunningham R."/>
            <person name="Davis J."/>
            <person name="Degroeve S."/>
            <person name="Dejardin A."/>
            <person name="Depamphilis C."/>
            <person name="Detter J."/>
            <person name="Dirks B."/>
            <person name="Dubchak I."/>
            <person name="Duplessis S."/>
            <person name="Ehlting J."/>
            <person name="Ellis B."/>
            <person name="Gendler K."/>
            <person name="Goodstein D."/>
            <person name="Gribskov M."/>
            <person name="Grimwood J."/>
            <person name="Groover A."/>
            <person name="Gunter L."/>
            <person name="Hamberger B."/>
            <person name="Heinze B."/>
            <person name="Helariutta Y."/>
            <person name="Henrissat B."/>
            <person name="Holligan D."/>
            <person name="Holt R."/>
            <person name="Huang W."/>
            <person name="Islam-Faridi N."/>
            <person name="Jones S."/>
            <person name="Jones-Rhoades M."/>
            <person name="Jorgensen R."/>
            <person name="Joshi C."/>
            <person name="Kangasjarvi J."/>
            <person name="Karlsson J."/>
            <person name="Kelleher C."/>
            <person name="Kirkpatrick R."/>
            <person name="Kirst M."/>
            <person name="Kohler A."/>
            <person name="Kalluri U."/>
            <person name="Larimer F."/>
            <person name="Leebens-Mack J."/>
            <person name="Leple J."/>
            <person name="Locascio P."/>
            <person name="Lou Y."/>
            <person name="Lucas S."/>
            <person name="Martin F."/>
            <person name="Montanini B."/>
            <person name="Napoli C."/>
            <person name="Nelson D."/>
            <person name="Nelson C."/>
            <person name="Nieminen K."/>
            <person name="Nilsson O."/>
            <person name="Pereda V."/>
            <person name="Peter G."/>
            <person name="Philippe R."/>
            <person name="Pilate G."/>
            <person name="Poliakov A."/>
            <person name="Razumovskaya J."/>
            <person name="Richardson P."/>
            <person name="Rinaldi C."/>
            <person name="Ritland K."/>
            <person name="Rouze P."/>
            <person name="Ryaboy D."/>
            <person name="Schmutz J."/>
            <person name="Schrader J."/>
            <person name="Segerman B."/>
            <person name="Shin H."/>
            <person name="Siddiqui A."/>
            <person name="Sterky F."/>
            <person name="Terry A."/>
            <person name="Tsai C."/>
            <person name="Uberbacher E."/>
            <person name="Unneberg P."/>
            <person name="Vahala J."/>
            <person name="Wall K."/>
            <person name="Wessler S."/>
            <person name="Yang G."/>
            <person name="Yin T."/>
            <person name="Douglas C."/>
            <person name="Marra M."/>
            <person name="Sandberg G."/>
            <person name="Van De Peer Y."/>
            <person name="Rokhsar D."/>
        </authorList>
    </citation>
    <scope>NUCLEOTIDE SEQUENCE</scope>
    <source>
        <strain evidence="4">Nisqually-1</strain>
    </source>
</reference>
<dbReference type="InterPro" id="IPR010285">
    <property type="entry name" value="DNA_helicase_pif1-like_DEAD"/>
</dbReference>
<evidence type="ECO:0000259" key="2">
    <source>
        <dbReference type="Pfam" id="PF05970"/>
    </source>
</evidence>
<keyword evidence="1" id="KW-0234">DNA repair</keyword>
<evidence type="ECO:0000256" key="1">
    <source>
        <dbReference type="RuleBase" id="RU363044"/>
    </source>
</evidence>
<dbReference type="GO" id="GO:0006281">
    <property type="term" value="P:DNA repair"/>
    <property type="evidence" value="ECO:0007669"/>
    <property type="project" value="UniProtKB-KW"/>
</dbReference>
<dbReference type="PANTHER" id="PTHR10492:SF57">
    <property type="entry name" value="ATP-DEPENDENT DNA HELICASE"/>
    <property type="match status" value="1"/>
</dbReference>
<keyword evidence="1" id="KW-0067">ATP-binding</keyword>
<dbReference type="GO" id="GO:0016887">
    <property type="term" value="F:ATP hydrolysis activity"/>
    <property type="evidence" value="ECO:0007669"/>
    <property type="project" value="RHEA"/>
</dbReference>
<dbReference type="AlphaFoldDB" id="A0A2K1RA59"/>
<comment type="catalytic activity">
    <reaction evidence="1">
        <text>ATP + H2O = ADP + phosphate + H(+)</text>
        <dbReference type="Rhea" id="RHEA:13065"/>
        <dbReference type="ChEBI" id="CHEBI:15377"/>
        <dbReference type="ChEBI" id="CHEBI:15378"/>
        <dbReference type="ChEBI" id="CHEBI:30616"/>
        <dbReference type="ChEBI" id="CHEBI:43474"/>
        <dbReference type="ChEBI" id="CHEBI:456216"/>
        <dbReference type="EC" id="5.6.2.3"/>
    </reaction>
</comment>
<evidence type="ECO:0000313" key="4">
    <source>
        <dbReference type="EMBL" id="PNS24158.1"/>
    </source>
</evidence>
<dbReference type="EC" id="5.6.2.3" evidence="1"/>
<sequence length="190" mass="21490">MLGGVFKQILPVVPRGTRDGIVHASLNNSVLWLKFKVVTLKENMCLSVDKLDLIVTIVSAIYPSIDRDNFEVNYFRERGITTPRNDTVNEINNFILDCLLGVKRLYLSADTFINQLDFNGVSSHAISLKIGTPIMLLHNINPSPGLCNGIRLIIMQLAEKKSQHNSTVCEHHLLINQFSLDTKIFLSWYH</sequence>
<dbReference type="GO" id="GO:0005524">
    <property type="term" value="F:ATP binding"/>
    <property type="evidence" value="ECO:0007669"/>
    <property type="project" value="UniProtKB-KW"/>
</dbReference>
<reference evidence="4" key="1">
    <citation type="journal article" date="2006" name="Science">
        <title>The genome of black cottonwood, Populus trichocarpa (Torr. &amp; Gray).</title>
        <authorList>
            <person name="Tuskan G.A."/>
            <person name="Difazio S."/>
            <person name="Jansson S."/>
            <person name="Bohlmann J."/>
            <person name="Grigoriev I."/>
            <person name="Hellsten U."/>
            <person name="Putnam N."/>
            <person name="Ralph S."/>
            <person name="Rombauts S."/>
            <person name="Salamov A."/>
            <person name="Schein J."/>
            <person name="Sterck L."/>
            <person name="Aerts A."/>
            <person name="Bhalerao R.R."/>
            <person name="Bhalerao R.P."/>
            <person name="Blaudez D."/>
            <person name="Boerjan W."/>
            <person name="Brun A."/>
            <person name="Brunner A."/>
            <person name="Busov V."/>
            <person name="Campbell M."/>
            <person name="Carlson J."/>
            <person name="Chalot M."/>
            <person name="Chapman J."/>
            <person name="Chen G.L."/>
            <person name="Cooper D."/>
            <person name="Coutinho P.M."/>
            <person name="Couturier J."/>
            <person name="Covert S."/>
            <person name="Cronk Q."/>
            <person name="Cunningham R."/>
            <person name="Davis J."/>
            <person name="Degroeve S."/>
            <person name="Dejardin A."/>
            <person name="Depamphilis C."/>
            <person name="Detter J."/>
            <person name="Dirks B."/>
            <person name="Dubchak I."/>
            <person name="Duplessis S."/>
            <person name="Ehlting J."/>
            <person name="Ellis B."/>
            <person name="Gendler K."/>
            <person name="Goodstein D."/>
            <person name="Gribskov M."/>
            <person name="Grimwood J."/>
            <person name="Groover A."/>
            <person name="Gunter L."/>
            <person name="Hamberger B."/>
            <person name="Heinze B."/>
            <person name="Helariutta Y."/>
            <person name="Henrissat B."/>
            <person name="Holligan D."/>
            <person name="Holt R."/>
            <person name="Huang W."/>
            <person name="Islam-Faridi N."/>
            <person name="Jones S."/>
            <person name="Jones-Rhoades M."/>
            <person name="Jorgensen R."/>
            <person name="Joshi C."/>
            <person name="Kangasjarvi J."/>
            <person name="Karlsson J."/>
            <person name="Kelleher C."/>
            <person name="Kirkpatrick R."/>
            <person name="Kirst M."/>
            <person name="Kohler A."/>
            <person name="Kalluri U."/>
            <person name="Larimer F."/>
            <person name="Leebens-Mack J."/>
            <person name="Leple J.C."/>
            <person name="Locascio P."/>
            <person name="Lou Y."/>
            <person name="Lucas S."/>
            <person name="Martin F."/>
            <person name="Montanini B."/>
            <person name="Napoli C."/>
            <person name="Nelson D.R."/>
            <person name="Nelson C."/>
            <person name="Nieminen K."/>
            <person name="Nilsson O."/>
            <person name="Pereda V."/>
            <person name="Peter G."/>
            <person name="Philippe R."/>
            <person name="Pilate G."/>
            <person name="Poliakov A."/>
            <person name="Razumovskaya J."/>
            <person name="Richardson P."/>
            <person name="Rinaldi C."/>
            <person name="Ritland K."/>
            <person name="Rouze P."/>
            <person name="Ryaboy D."/>
            <person name="Schmutz J."/>
            <person name="Schrader J."/>
            <person name="Segerman B."/>
            <person name="Shin H."/>
            <person name="Siddiqui A."/>
            <person name="Sterky F."/>
            <person name="Terry A."/>
            <person name="Tsai C.J."/>
            <person name="Uberbacher E."/>
            <person name="Unneberg P."/>
            <person name="Vahala J."/>
            <person name="Wall K."/>
            <person name="Wessler S."/>
            <person name="Yang G."/>
            <person name="Yin T."/>
            <person name="Douglas C."/>
            <person name="Marra M."/>
            <person name="Sandberg G."/>
            <person name="Van de Peer Y."/>
            <person name="Rokhsar D."/>
        </authorList>
    </citation>
    <scope>NUCLEOTIDE SEQUENCE [LARGE SCALE GENOMIC DNA]</scope>
    <source>
        <strain evidence="4">Nisqually-1</strain>
    </source>
</reference>
<keyword evidence="1" id="KW-0233">DNA recombination</keyword>
<proteinExistence type="inferred from homology"/>
<keyword evidence="1" id="KW-0227">DNA damage</keyword>
<dbReference type="InterPro" id="IPR049163">
    <property type="entry name" value="Pif1-like_2B_dom"/>
</dbReference>
<dbReference type="EMBL" id="KZ623340">
    <property type="protein sequence ID" value="PNS24158.1"/>
    <property type="molecule type" value="Genomic_DNA"/>
</dbReference>
<dbReference type="GO" id="GO:0006310">
    <property type="term" value="P:DNA recombination"/>
    <property type="evidence" value="ECO:0007669"/>
    <property type="project" value="UniProtKB-KW"/>
</dbReference>
<gene>
    <name evidence="4" type="ORF">POPTR_T006300</name>
</gene>
<keyword evidence="1" id="KW-0547">Nucleotide-binding</keyword>
<name>A0A2K1RA59_POPTR</name>
<comment type="similarity">
    <text evidence="1">Belongs to the helicase family.</text>
</comment>
<dbReference type="Pfam" id="PF21530">
    <property type="entry name" value="Pif1_2B_dom"/>
    <property type="match status" value="1"/>
</dbReference>
<dbReference type="GO" id="GO:0043139">
    <property type="term" value="F:5'-3' DNA helicase activity"/>
    <property type="evidence" value="ECO:0007669"/>
    <property type="project" value="UniProtKB-EC"/>
</dbReference>
<dbReference type="PANTHER" id="PTHR10492">
    <property type="match status" value="1"/>
</dbReference>
<dbReference type="InParanoid" id="A0A2K1RA59"/>
<keyword evidence="1" id="KW-0347">Helicase</keyword>
<comment type="cofactor">
    <cofactor evidence="1">
        <name>Mg(2+)</name>
        <dbReference type="ChEBI" id="CHEBI:18420"/>
    </cofactor>
</comment>
<dbReference type="SUPFAM" id="SSF52540">
    <property type="entry name" value="P-loop containing nucleoside triphosphate hydrolases"/>
    <property type="match status" value="1"/>
</dbReference>
<dbReference type="STRING" id="3694.A0A2K1RA59"/>
<keyword evidence="1" id="KW-0378">Hydrolase</keyword>
<dbReference type="GO" id="GO:0000723">
    <property type="term" value="P:telomere maintenance"/>
    <property type="evidence" value="ECO:0007669"/>
    <property type="project" value="InterPro"/>
</dbReference>
<feature type="domain" description="DNA helicase Pif1-like DEAD-box helicase" evidence="2">
    <location>
        <begin position="2"/>
        <end position="50"/>
    </location>
</feature>
<protein>
    <recommendedName>
        <fullName evidence="1">ATP-dependent DNA helicase</fullName>
        <ecNumber evidence="1">5.6.2.3</ecNumber>
    </recommendedName>
</protein>
<organism evidence="4">
    <name type="scientific">Populus trichocarpa</name>
    <name type="common">Western balsam poplar</name>
    <name type="synonym">Populus balsamifera subsp. trichocarpa</name>
    <dbReference type="NCBI Taxonomy" id="3694"/>
    <lineage>
        <taxon>Eukaryota</taxon>
        <taxon>Viridiplantae</taxon>
        <taxon>Streptophyta</taxon>
        <taxon>Embryophyta</taxon>
        <taxon>Tracheophyta</taxon>
        <taxon>Spermatophyta</taxon>
        <taxon>Magnoliopsida</taxon>
        <taxon>eudicotyledons</taxon>
        <taxon>Gunneridae</taxon>
        <taxon>Pentapetalae</taxon>
        <taxon>rosids</taxon>
        <taxon>fabids</taxon>
        <taxon>Malpighiales</taxon>
        <taxon>Salicaceae</taxon>
        <taxon>Saliceae</taxon>
        <taxon>Populus</taxon>
    </lineage>
</organism>
<dbReference type="Pfam" id="PF05970">
    <property type="entry name" value="PIF1"/>
    <property type="match status" value="1"/>
</dbReference>
<feature type="domain" description="DNA helicase Pif1-like 2B" evidence="3">
    <location>
        <begin position="112"/>
        <end position="157"/>
    </location>
</feature>
<evidence type="ECO:0000259" key="3">
    <source>
        <dbReference type="Pfam" id="PF21530"/>
    </source>
</evidence>
<accession>A0A2K1RA59</accession>